<dbReference type="InterPro" id="IPR036188">
    <property type="entry name" value="FAD/NAD-bd_sf"/>
</dbReference>
<evidence type="ECO:0000259" key="1">
    <source>
        <dbReference type="Pfam" id="PF01494"/>
    </source>
</evidence>
<dbReference type="Proteomes" id="UP001431209">
    <property type="component" value="Unassembled WGS sequence"/>
</dbReference>
<feature type="domain" description="FAD-binding" evidence="1">
    <location>
        <begin position="1"/>
        <end position="38"/>
    </location>
</feature>
<dbReference type="SUPFAM" id="SSF51905">
    <property type="entry name" value="FAD/NAD(P)-binding domain"/>
    <property type="match status" value="1"/>
</dbReference>
<sequence length="176" mass="19569">MNLGWKLAAAVHGRAPEGLLDSYHEERHLIGANVLEWSRAQVAIMKPCPHARALRSVITDLINTKNGATYMASRISGVNLHYNLGDAHPLIGYSAPDFELEDGTKIHSQMRDAQTILLDFRGCDTLKNLENEYGQMRYVFSHAKDELGLGALLIRPDGFVAWACNGEPDEQEVRKA</sequence>
<feature type="non-terminal residue" evidence="2">
    <location>
        <position position="176"/>
    </location>
</feature>
<organism evidence="2 3">
    <name type="scientific">Acrasis kona</name>
    <dbReference type="NCBI Taxonomy" id="1008807"/>
    <lineage>
        <taxon>Eukaryota</taxon>
        <taxon>Discoba</taxon>
        <taxon>Heterolobosea</taxon>
        <taxon>Tetramitia</taxon>
        <taxon>Eutetramitia</taxon>
        <taxon>Acrasidae</taxon>
        <taxon>Acrasis</taxon>
    </lineage>
</organism>
<dbReference type="AlphaFoldDB" id="A0AAW2YI25"/>
<evidence type="ECO:0000313" key="3">
    <source>
        <dbReference type="Proteomes" id="UP001431209"/>
    </source>
</evidence>
<protein>
    <submittedName>
        <fullName evidence="2">Monoogygenase</fullName>
    </submittedName>
</protein>
<comment type="caution">
    <text evidence="2">The sequence shown here is derived from an EMBL/GenBank/DDBJ whole genome shotgun (WGS) entry which is preliminary data.</text>
</comment>
<dbReference type="GO" id="GO:0071949">
    <property type="term" value="F:FAD binding"/>
    <property type="evidence" value="ECO:0007669"/>
    <property type="project" value="InterPro"/>
</dbReference>
<reference evidence="2 3" key="1">
    <citation type="submission" date="2024-03" db="EMBL/GenBank/DDBJ databases">
        <title>The Acrasis kona genome and developmental transcriptomes reveal deep origins of eukaryotic multicellular pathways.</title>
        <authorList>
            <person name="Sheikh S."/>
            <person name="Fu C.-J."/>
            <person name="Brown M.W."/>
            <person name="Baldauf S.L."/>
        </authorList>
    </citation>
    <scope>NUCLEOTIDE SEQUENCE [LARGE SCALE GENOMIC DNA]</scope>
    <source>
        <strain evidence="2 3">ATCC MYA-3509</strain>
    </source>
</reference>
<dbReference type="Pfam" id="PF21274">
    <property type="entry name" value="Rng_hyd_C"/>
    <property type="match status" value="1"/>
</dbReference>
<name>A0AAW2YI25_9EUKA</name>
<dbReference type="Pfam" id="PF01494">
    <property type="entry name" value="FAD_binding_3"/>
    <property type="match status" value="1"/>
</dbReference>
<keyword evidence="3" id="KW-1185">Reference proteome</keyword>
<gene>
    <name evidence="2" type="ORF">AKO1_002869</name>
</gene>
<dbReference type="Gene3D" id="3.40.30.120">
    <property type="match status" value="1"/>
</dbReference>
<proteinExistence type="predicted"/>
<dbReference type="Gene3D" id="3.50.50.60">
    <property type="entry name" value="FAD/NAD(P)-binding domain"/>
    <property type="match status" value="1"/>
</dbReference>
<dbReference type="InterPro" id="IPR002938">
    <property type="entry name" value="FAD-bd"/>
</dbReference>
<evidence type="ECO:0000313" key="2">
    <source>
        <dbReference type="EMBL" id="KAL0476646.1"/>
    </source>
</evidence>
<dbReference type="PRINTS" id="PR00420">
    <property type="entry name" value="RNGMNOXGNASE"/>
</dbReference>
<dbReference type="EMBL" id="JAOPGA020000076">
    <property type="protein sequence ID" value="KAL0476646.1"/>
    <property type="molecule type" value="Genomic_DNA"/>
</dbReference>
<accession>A0AAW2YI25</accession>